<dbReference type="InterPro" id="IPR010644">
    <property type="entry name" value="ChdC/CLD"/>
</dbReference>
<evidence type="ECO:0000256" key="11">
    <source>
        <dbReference type="ARBA" id="ARBA00050019"/>
    </source>
</evidence>
<evidence type="ECO:0000256" key="2">
    <source>
        <dbReference type="ARBA" id="ARBA00014413"/>
    </source>
</evidence>
<comment type="catalytic activity">
    <reaction evidence="10">
        <text>Fe-coproporphyrin III + 2 H2O2 + 2 H(+) = heme b + 2 CO2 + 4 H2O</text>
        <dbReference type="Rhea" id="RHEA:56516"/>
        <dbReference type="ChEBI" id="CHEBI:15377"/>
        <dbReference type="ChEBI" id="CHEBI:15378"/>
        <dbReference type="ChEBI" id="CHEBI:16240"/>
        <dbReference type="ChEBI" id="CHEBI:16526"/>
        <dbReference type="ChEBI" id="CHEBI:60344"/>
        <dbReference type="ChEBI" id="CHEBI:68438"/>
        <dbReference type="EC" id="1.3.98.5"/>
    </reaction>
    <physiologicalReaction direction="left-to-right" evidence="10">
        <dbReference type="Rhea" id="RHEA:56517"/>
    </physiologicalReaction>
</comment>
<evidence type="ECO:0000256" key="9">
    <source>
        <dbReference type="ARBA" id="ARBA00030236"/>
    </source>
</evidence>
<dbReference type="PANTHER" id="PTHR36843:SF1">
    <property type="entry name" value="COPROHEME DECARBOXYLASE"/>
    <property type="match status" value="1"/>
</dbReference>
<dbReference type="AlphaFoldDB" id="A0A8J7GAX1"/>
<dbReference type="GO" id="GO:0006785">
    <property type="term" value="P:heme B biosynthetic process"/>
    <property type="evidence" value="ECO:0007669"/>
    <property type="project" value="UniProtKB-UniRule"/>
</dbReference>
<comment type="catalytic activity">
    <reaction evidence="12">
        <text>Fe-coproporphyrin III + H2O2 + H(+) = harderoheme III + CO2 + 2 H2O</text>
        <dbReference type="Rhea" id="RHEA:57940"/>
        <dbReference type="ChEBI" id="CHEBI:15377"/>
        <dbReference type="ChEBI" id="CHEBI:15378"/>
        <dbReference type="ChEBI" id="CHEBI:16240"/>
        <dbReference type="ChEBI" id="CHEBI:16526"/>
        <dbReference type="ChEBI" id="CHEBI:68438"/>
        <dbReference type="ChEBI" id="CHEBI:142463"/>
    </reaction>
</comment>
<organism evidence="13 14">
    <name type="scientific">Savagea serpentis</name>
    <dbReference type="NCBI Taxonomy" id="2785297"/>
    <lineage>
        <taxon>Bacteria</taxon>
        <taxon>Bacillati</taxon>
        <taxon>Bacillota</taxon>
        <taxon>Bacilli</taxon>
        <taxon>Bacillales</taxon>
        <taxon>Caryophanaceae</taxon>
        <taxon>Savagea</taxon>
    </lineage>
</organism>
<dbReference type="GO" id="GO:0020037">
    <property type="term" value="F:heme binding"/>
    <property type="evidence" value="ECO:0007669"/>
    <property type="project" value="InterPro"/>
</dbReference>
<evidence type="ECO:0000256" key="8">
    <source>
        <dbReference type="ARBA" id="ARBA00029882"/>
    </source>
</evidence>
<dbReference type="NCBIfam" id="NF008913">
    <property type="entry name" value="PRK12276.1"/>
    <property type="match status" value="1"/>
</dbReference>
<dbReference type="RefSeq" id="WP_194563084.1">
    <property type="nucleotide sequence ID" value="NZ_JADKPV010000004.1"/>
</dbReference>
<feature type="binding site" evidence="12">
    <location>
        <position position="234"/>
    </location>
    <ligand>
        <name>Fe-coproporphyrin III</name>
        <dbReference type="ChEBI" id="CHEBI:68438"/>
    </ligand>
</feature>
<comment type="function">
    <text evidence="12">Involved in coproporphyrin-dependent heme b biosynthesis. Catalyzes the decarboxylation of Fe-coproporphyrin III (coproheme) to heme b (protoheme IX), the last step of the pathway. The reaction occurs in a stepwise manner with a three-propionate intermediate.</text>
</comment>
<sequence length="260" mass="30235">MKKELAKSAQLANEAAQTLDGWYVLHDLRSVDWASWRMLAQEERNTIVQEFVAFLDELQKADDEKTGSHAFYTVIGQKADFMLMMLRPTLDELQVLEAKFNKLAIADFLVKEYSYFSVVELSNYLAGESDEDPYENPYVRGRLYPELPRRPYICFYPMDKKREGNDNWYMLDMETRRKLMYSHGLIGRSYAGKVKQIISGSVGLDDYEWGVTLFADDVLQFKKLIYEMRFDEVSARYGVFGSFFVGHLLDGDARAQFFAL</sequence>
<dbReference type="Pfam" id="PF06778">
    <property type="entry name" value="Chlor_dismutase"/>
    <property type="match status" value="1"/>
</dbReference>
<dbReference type="EMBL" id="JADKPV010000004">
    <property type="protein sequence ID" value="MBF4501449.1"/>
    <property type="molecule type" value="Genomic_DNA"/>
</dbReference>
<dbReference type="PANTHER" id="PTHR36843">
    <property type="entry name" value="HEME-DEPENDENT PEROXIDASE YWFI-RELATED"/>
    <property type="match status" value="1"/>
</dbReference>
<dbReference type="Proteomes" id="UP000622653">
    <property type="component" value="Unassembled WGS sequence"/>
</dbReference>
<evidence type="ECO:0000256" key="4">
    <source>
        <dbReference type="ARBA" id="ARBA00022723"/>
    </source>
</evidence>
<feature type="active site" evidence="12">
    <location>
        <position position="156"/>
    </location>
</feature>
<comment type="cofactor">
    <cofactor evidence="12">
        <name>Fe-coproporphyrin III</name>
        <dbReference type="ChEBI" id="CHEBI:68438"/>
    </cofactor>
    <text evidence="12">Fe-coproporphyrin III acts as both substrate and redox cofactor.</text>
</comment>
<dbReference type="SUPFAM" id="SSF54909">
    <property type="entry name" value="Dimeric alpha+beta barrel"/>
    <property type="match status" value="1"/>
</dbReference>
<keyword evidence="5 12" id="KW-0560">Oxidoreductase</keyword>
<dbReference type="Gene3D" id="3.30.70.1030">
    <property type="entry name" value="Apc35880, domain 1"/>
    <property type="match status" value="2"/>
</dbReference>
<evidence type="ECO:0000313" key="14">
    <source>
        <dbReference type="Proteomes" id="UP000622653"/>
    </source>
</evidence>
<comment type="pathway">
    <text evidence="12">Porphyrin-containing compound metabolism; protoheme biosynthesis.</text>
</comment>
<feature type="binding site" evidence="12">
    <location>
        <position position="142"/>
    </location>
    <ligand>
        <name>Fe-coproporphyrin III</name>
        <dbReference type="ChEBI" id="CHEBI:68438"/>
    </ligand>
</feature>
<keyword evidence="3 12" id="KW-0349">Heme</keyword>
<protein>
    <recommendedName>
        <fullName evidence="2 12">Coproheme decarboxylase</fullName>
        <ecNumber evidence="11 12">1.3.98.5</ecNumber>
    </recommendedName>
    <alternativeName>
        <fullName evidence="8 12">Coproheme III oxidative decarboxylase</fullName>
    </alternativeName>
    <alternativeName>
        <fullName evidence="9 12">Hydrogen peroxide-dependent heme synthase</fullName>
    </alternativeName>
</protein>
<evidence type="ECO:0000256" key="5">
    <source>
        <dbReference type="ARBA" id="ARBA00023002"/>
    </source>
</evidence>
<evidence type="ECO:0000256" key="10">
    <source>
        <dbReference type="ARBA" id="ARBA00049896"/>
    </source>
</evidence>
<comment type="similarity">
    <text evidence="1 12">Belongs to the ChdC family. Type 1 subfamily.</text>
</comment>
<dbReference type="HAMAP" id="MF_01442">
    <property type="entry name" value="Coproheme_decarbox_1"/>
    <property type="match status" value="1"/>
</dbReference>
<keyword evidence="14" id="KW-1185">Reference proteome</keyword>
<keyword evidence="6 12" id="KW-0408">Iron</keyword>
<reference evidence="13" key="1">
    <citation type="submission" date="2020-11" db="EMBL/GenBank/DDBJ databases">
        <title>Multidrug resistant novel bacterium Savagea serpentis sp. nov., isolated from the scats of a vine snake (Ahaetulla nasuta).</title>
        <authorList>
            <person name="Venkata Ramana V."/>
            <person name="Vikas Patil S."/>
            <person name="Yogita Lugani V."/>
        </authorList>
    </citation>
    <scope>NUCLEOTIDE SEQUENCE</scope>
    <source>
        <strain evidence="13">SN6</strain>
    </source>
</reference>
<dbReference type="GO" id="GO:0046872">
    <property type="term" value="F:metal ion binding"/>
    <property type="evidence" value="ECO:0007669"/>
    <property type="project" value="UniProtKB-KW"/>
</dbReference>
<accession>A0A8J7GAX1</accession>
<comment type="catalytic activity">
    <reaction evidence="12">
        <text>harderoheme III + H2O2 + H(+) = heme b + CO2 + 2 H2O</text>
        <dbReference type="Rhea" id="RHEA:57944"/>
        <dbReference type="ChEBI" id="CHEBI:15377"/>
        <dbReference type="ChEBI" id="CHEBI:15378"/>
        <dbReference type="ChEBI" id="CHEBI:16240"/>
        <dbReference type="ChEBI" id="CHEBI:16526"/>
        <dbReference type="ChEBI" id="CHEBI:60344"/>
        <dbReference type="ChEBI" id="CHEBI:142463"/>
    </reaction>
</comment>
<evidence type="ECO:0000256" key="7">
    <source>
        <dbReference type="ARBA" id="ARBA00023133"/>
    </source>
</evidence>
<evidence type="ECO:0000256" key="1">
    <source>
        <dbReference type="ARBA" id="ARBA00009276"/>
    </source>
</evidence>
<dbReference type="EC" id="1.3.98.5" evidence="11 12"/>
<feature type="binding site" description="axial binding residue" evidence="12">
    <location>
        <position position="183"/>
    </location>
    <ligand>
        <name>Fe-coproporphyrin III</name>
        <dbReference type="ChEBI" id="CHEBI:68438"/>
    </ligand>
    <ligandPart>
        <name>Fe</name>
        <dbReference type="ChEBI" id="CHEBI:18248"/>
    </ligandPart>
</feature>
<proteinExistence type="inferred from homology"/>
<keyword evidence="7 12" id="KW-0350">Heme biosynthesis</keyword>
<gene>
    <name evidence="12" type="primary">chdC</name>
    <name evidence="13" type="ORF">IRY55_08750</name>
</gene>
<dbReference type="InterPro" id="IPR031332">
    <property type="entry name" value="CHDC"/>
</dbReference>
<feature type="binding site" evidence="12">
    <location>
        <position position="196"/>
    </location>
    <ligand>
        <name>Fe-coproporphyrin III</name>
        <dbReference type="ChEBI" id="CHEBI:68438"/>
    </ligand>
</feature>
<evidence type="ECO:0000313" key="13">
    <source>
        <dbReference type="EMBL" id="MBF4501449.1"/>
    </source>
</evidence>
<dbReference type="GO" id="GO:0004601">
    <property type="term" value="F:peroxidase activity"/>
    <property type="evidence" value="ECO:0007669"/>
    <property type="project" value="UniProtKB-KW"/>
</dbReference>
<feature type="binding site" evidence="12">
    <location>
        <begin position="156"/>
        <end position="160"/>
    </location>
    <ligand>
        <name>Fe-coproporphyrin III</name>
        <dbReference type="ChEBI" id="CHEBI:68438"/>
    </ligand>
</feature>
<evidence type="ECO:0000256" key="6">
    <source>
        <dbReference type="ARBA" id="ARBA00023004"/>
    </source>
</evidence>
<dbReference type="InterPro" id="IPR011008">
    <property type="entry name" value="Dimeric_a/b-barrel"/>
</dbReference>
<comment type="caution">
    <text evidence="13">The sequence shown here is derived from an EMBL/GenBank/DDBJ whole genome shotgun (WGS) entry which is preliminary data.</text>
</comment>
<keyword evidence="4 12" id="KW-0479">Metal-binding</keyword>
<evidence type="ECO:0000256" key="12">
    <source>
        <dbReference type="HAMAP-Rule" id="MF_01442"/>
    </source>
</evidence>
<dbReference type="GO" id="GO:0016634">
    <property type="term" value="F:oxidoreductase activity, acting on the CH-CH group of donors, oxygen as acceptor"/>
    <property type="evidence" value="ECO:0007669"/>
    <property type="project" value="UniProtKB-UniRule"/>
</dbReference>
<keyword evidence="13" id="KW-0575">Peroxidase</keyword>
<name>A0A8J7GAX1_9BACL</name>
<evidence type="ECO:0000256" key="3">
    <source>
        <dbReference type="ARBA" id="ARBA00022617"/>
    </source>
</evidence>